<reference evidence="4" key="1">
    <citation type="journal article" date="2019" name="Int. J. Syst. Evol. Microbiol.">
        <title>The Global Catalogue of Microorganisms (GCM) 10K type strain sequencing project: providing services to taxonomists for standard genome sequencing and annotation.</title>
        <authorList>
            <consortium name="The Broad Institute Genomics Platform"/>
            <consortium name="The Broad Institute Genome Sequencing Center for Infectious Disease"/>
            <person name="Wu L."/>
            <person name="Ma J."/>
        </authorList>
    </citation>
    <scope>NUCLEOTIDE SEQUENCE [LARGE SCALE GENOMIC DNA]</scope>
    <source>
        <strain evidence="4">JCM 17214</strain>
    </source>
</reference>
<accession>A0ABP7NFA4</accession>
<feature type="signal peptide" evidence="2">
    <location>
        <begin position="1"/>
        <end position="27"/>
    </location>
</feature>
<comment type="caution">
    <text evidence="3">The sequence shown here is derived from an EMBL/GenBank/DDBJ whole genome shotgun (WGS) entry which is preliminary data.</text>
</comment>
<protein>
    <recommendedName>
        <fullName evidence="5">DUF3575 domain-containing protein</fullName>
    </recommendedName>
</protein>
<feature type="compositionally biased region" description="Basic and acidic residues" evidence="1">
    <location>
        <begin position="169"/>
        <end position="191"/>
    </location>
</feature>
<feature type="region of interest" description="Disordered" evidence="1">
    <location>
        <begin position="164"/>
        <end position="191"/>
    </location>
</feature>
<dbReference type="RefSeq" id="WP_345115421.1">
    <property type="nucleotide sequence ID" value="NZ_BAABDH010000094.1"/>
</dbReference>
<evidence type="ECO:0000256" key="1">
    <source>
        <dbReference type="SAM" id="MobiDB-lite"/>
    </source>
</evidence>
<sequence length="191" mass="20985">MTLRPAPLFLSLAFFVATALLAPDAWAQKYRTAVGLRLGRDNYGLTLQQKIFAKTTLEGLALVAPREASGTVLIERHFGILGPSLNYYFGAGGHVGNHKDNGVFGGVDALAGVEYKTAFFPFVLSFDVKPTLEINGTDWARFPAAFSVRYVLIKEKKTGLLNGIFGGSKDQENPRKERKADDAPRRGRFDF</sequence>
<keyword evidence="4" id="KW-1185">Reference proteome</keyword>
<dbReference type="Proteomes" id="UP001499909">
    <property type="component" value="Unassembled WGS sequence"/>
</dbReference>
<name>A0ABP7NFA4_9BACT</name>
<evidence type="ECO:0000256" key="2">
    <source>
        <dbReference type="SAM" id="SignalP"/>
    </source>
</evidence>
<evidence type="ECO:0000313" key="3">
    <source>
        <dbReference type="EMBL" id="GAA3945193.1"/>
    </source>
</evidence>
<evidence type="ECO:0000313" key="4">
    <source>
        <dbReference type="Proteomes" id="UP001499909"/>
    </source>
</evidence>
<gene>
    <name evidence="3" type="ORF">GCM10022406_29130</name>
</gene>
<proteinExistence type="predicted"/>
<organism evidence="3 4">
    <name type="scientific">Hymenobacter algoricola</name>
    <dbReference type="NCBI Taxonomy" id="486267"/>
    <lineage>
        <taxon>Bacteria</taxon>
        <taxon>Pseudomonadati</taxon>
        <taxon>Bacteroidota</taxon>
        <taxon>Cytophagia</taxon>
        <taxon>Cytophagales</taxon>
        <taxon>Hymenobacteraceae</taxon>
        <taxon>Hymenobacter</taxon>
    </lineage>
</organism>
<keyword evidence="2" id="KW-0732">Signal</keyword>
<feature type="chain" id="PRO_5046335882" description="DUF3575 domain-containing protein" evidence="2">
    <location>
        <begin position="28"/>
        <end position="191"/>
    </location>
</feature>
<evidence type="ECO:0008006" key="5">
    <source>
        <dbReference type="Google" id="ProtNLM"/>
    </source>
</evidence>
<dbReference type="EMBL" id="BAABDH010000094">
    <property type="protein sequence ID" value="GAA3945193.1"/>
    <property type="molecule type" value="Genomic_DNA"/>
</dbReference>